<organism evidence="1 2">
    <name type="scientific">Brassica oleracea var. oleracea</name>
    <dbReference type="NCBI Taxonomy" id="109376"/>
    <lineage>
        <taxon>Eukaryota</taxon>
        <taxon>Viridiplantae</taxon>
        <taxon>Streptophyta</taxon>
        <taxon>Embryophyta</taxon>
        <taxon>Tracheophyta</taxon>
        <taxon>Spermatophyta</taxon>
        <taxon>Magnoliopsida</taxon>
        <taxon>eudicotyledons</taxon>
        <taxon>Gunneridae</taxon>
        <taxon>Pentapetalae</taxon>
        <taxon>rosids</taxon>
        <taxon>malvids</taxon>
        <taxon>Brassicales</taxon>
        <taxon>Brassicaceae</taxon>
        <taxon>Brassiceae</taxon>
        <taxon>Brassica</taxon>
    </lineage>
</organism>
<keyword evidence="2" id="KW-1185">Reference proteome</keyword>
<dbReference type="Gramene" id="Bo7g036420.1">
    <property type="protein sequence ID" value="Bo7g036420.1"/>
    <property type="gene ID" value="Bo7g036420"/>
</dbReference>
<reference evidence="1" key="2">
    <citation type="submission" date="2015-03" db="UniProtKB">
        <authorList>
            <consortium name="EnsemblPlants"/>
        </authorList>
    </citation>
    <scope>IDENTIFICATION</scope>
</reference>
<accession>A0A0D3D558</accession>
<protein>
    <submittedName>
        <fullName evidence="1">Uncharacterized protein</fullName>
    </submittedName>
</protein>
<dbReference type="EnsemblPlants" id="Bo7g036420.1">
    <property type="protein sequence ID" value="Bo7g036420.1"/>
    <property type="gene ID" value="Bo7g036420"/>
</dbReference>
<reference evidence="1 2" key="1">
    <citation type="journal article" date="2014" name="Genome Biol.">
        <title>Transcriptome and methylome profiling reveals relics of genome dominance in the mesopolyploid Brassica oleracea.</title>
        <authorList>
            <person name="Parkin I.A."/>
            <person name="Koh C."/>
            <person name="Tang H."/>
            <person name="Robinson S.J."/>
            <person name="Kagale S."/>
            <person name="Clarke W.E."/>
            <person name="Town C.D."/>
            <person name="Nixon J."/>
            <person name="Krishnakumar V."/>
            <person name="Bidwell S.L."/>
            <person name="Denoeud F."/>
            <person name="Belcram H."/>
            <person name="Links M.G."/>
            <person name="Just J."/>
            <person name="Clarke C."/>
            <person name="Bender T."/>
            <person name="Huebert T."/>
            <person name="Mason A.S."/>
            <person name="Pires J.C."/>
            <person name="Barker G."/>
            <person name="Moore J."/>
            <person name="Walley P.G."/>
            <person name="Manoli S."/>
            <person name="Batley J."/>
            <person name="Edwards D."/>
            <person name="Nelson M.N."/>
            <person name="Wang X."/>
            <person name="Paterson A.H."/>
            <person name="King G."/>
            <person name="Bancroft I."/>
            <person name="Chalhoub B."/>
            <person name="Sharpe A.G."/>
        </authorList>
    </citation>
    <scope>NUCLEOTIDE SEQUENCE</scope>
    <source>
        <strain evidence="1 2">cv. TO1000</strain>
    </source>
</reference>
<proteinExistence type="predicted"/>
<dbReference type="HOGENOM" id="CLU_2124530_0_0_1"/>
<name>A0A0D3D558_BRAOL</name>
<evidence type="ECO:0000313" key="1">
    <source>
        <dbReference type="EnsemblPlants" id="Bo7g036420.1"/>
    </source>
</evidence>
<dbReference type="Proteomes" id="UP000032141">
    <property type="component" value="Chromosome C7"/>
</dbReference>
<evidence type="ECO:0000313" key="2">
    <source>
        <dbReference type="Proteomes" id="UP000032141"/>
    </source>
</evidence>
<dbReference type="AlphaFoldDB" id="A0A0D3D558"/>
<sequence>MPCISIFFPFQAYSNTMLFIDLDRSDIHIRRRHDLDRSQLRSIVCGGRRQSEKAVLLGQSDVKSEESGVVARVDGDEIESGLESLELEVVDGVNDSGSKGLDKKCLIQKWCLCW</sequence>